<evidence type="ECO:0000259" key="10">
    <source>
        <dbReference type="PROSITE" id="PS51278"/>
    </source>
</evidence>
<dbReference type="RefSeq" id="WP_030003925.1">
    <property type="nucleotide sequence ID" value="NC_022549.1"/>
</dbReference>
<dbReference type="CDD" id="cd05009">
    <property type="entry name" value="SIS_GlmS_GlmD_2"/>
    <property type="match status" value="1"/>
</dbReference>
<dbReference type="Gene3D" id="3.60.20.10">
    <property type="entry name" value="Glutamine Phosphoribosylpyrophosphate, subunit 1, domain 1"/>
    <property type="match status" value="1"/>
</dbReference>
<dbReference type="CDD" id="cd05008">
    <property type="entry name" value="SIS_GlmS_GlmD_1"/>
    <property type="match status" value="1"/>
</dbReference>
<dbReference type="EMBL" id="FO681348">
    <property type="protein sequence ID" value="CCV65051.1"/>
    <property type="molecule type" value="Genomic_DNA"/>
</dbReference>
<feature type="domain" description="SIS" evidence="11">
    <location>
        <begin position="282"/>
        <end position="421"/>
    </location>
</feature>
<evidence type="ECO:0000256" key="8">
    <source>
        <dbReference type="ARBA" id="ARBA00022737"/>
    </source>
</evidence>
<evidence type="ECO:0000256" key="9">
    <source>
        <dbReference type="ARBA" id="ARBA00022962"/>
    </source>
</evidence>
<keyword evidence="8" id="KW-0677">Repeat</keyword>
<dbReference type="AlphaFoldDB" id="U4KM47"/>
<dbReference type="PANTHER" id="PTHR10937:SF0">
    <property type="entry name" value="GLUTAMINE--FRUCTOSE-6-PHOSPHATE TRANSAMINASE (ISOMERIZING)"/>
    <property type="match status" value="1"/>
</dbReference>
<dbReference type="GO" id="GO:0004360">
    <property type="term" value="F:glutamine-fructose-6-phosphate transaminase (isomerizing) activity"/>
    <property type="evidence" value="ECO:0007669"/>
    <property type="project" value="UniProtKB-EC"/>
</dbReference>
<proteinExistence type="predicted"/>
<dbReference type="Pfam" id="PF13522">
    <property type="entry name" value="GATase_6"/>
    <property type="match status" value="1"/>
</dbReference>
<dbReference type="NCBIfam" id="TIGR01135">
    <property type="entry name" value="glmS"/>
    <property type="match status" value="1"/>
</dbReference>
<dbReference type="EC" id="2.6.1.16" evidence="3"/>
<name>U4KM47_9MOLU</name>
<dbReference type="Proteomes" id="UP000032737">
    <property type="component" value="Chromosome"/>
</dbReference>
<dbReference type="InterPro" id="IPR035466">
    <property type="entry name" value="GlmS/AgaS_SIS"/>
</dbReference>
<dbReference type="GO" id="GO:0016853">
    <property type="term" value="F:isomerase activity"/>
    <property type="evidence" value="ECO:0007669"/>
    <property type="project" value="UniProtKB-KW"/>
</dbReference>
<evidence type="ECO:0000256" key="5">
    <source>
        <dbReference type="ARBA" id="ARBA00022490"/>
    </source>
</evidence>
<evidence type="ECO:0000256" key="7">
    <source>
        <dbReference type="ARBA" id="ARBA00022679"/>
    </source>
</evidence>
<sequence length="592" mass="66362">MCGIVGYVGKRQAKEIILEGLTRLEYRGYDSAGLSIFNQRHQIFDIYKDIGRVNQLREISKSSAFSNIGIGHTRWATHGKVSKINAHPHQSHSKRFVIVHNGVIENYQELKAQYLTNTIFESETDTEVIAQLIETFVKNLNVENAILTTLKLLKGSYALLILDTTSPEVLYAAKHKSPLILGQSNEGITIASDLMALVGYADTYVPIEDKTFIVSYETTTRFYDLDHHLIHPTFKKIELDESSVEKGAYAHFMLKEIHEQPSVVRRLVSNYLNDTYTFDQNLIEKMRQSDRIYVLAAGTSMHAGFIGKRLFESLAGIPTEVHIASEFAYQMPLLTKNPFFVLVSQSGETADLRACLVKLKKRNYEILTITNVITSTLAREANYALELFAGPEIAVASTKAYVAQVGLLAILANELGARPINLYQELTKVALAIENFLSEEKTLDITRRMFTKKECFYIGRGVDYYIGLEAALKLKEISYIHTEGFAAGELKHGTIALIEEDTPVVAIISDISISSNTRSNLKEVEARGAKTLIISMKEASQKDDDIVLDDVYPLLSPMVMVVPTQLFSYYAALVRSYDIDKPRNLAKSVTVE</sequence>
<dbReference type="GO" id="GO:0006047">
    <property type="term" value="P:UDP-N-acetylglucosamine metabolic process"/>
    <property type="evidence" value="ECO:0007669"/>
    <property type="project" value="TreeGrafter"/>
</dbReference>
<keyword evidence="13" id="KW-1185">Reference proteome</keyword>
<dbReference type="OrthoDB" id="106547at2"/>
<dbReference type="GO" id="GO:0006487">
    <property type="term" value="P:protein N-linked glycosylation"/>
    <property type="evidence" value="ECO:0007669"/>
    <property type="project" value="TreeGrafter"/>
</dbReference>
<dbReference type="Pfam" id="PF01380">
    <property type="entry name" value="SIS"/>
    <property type="match status" value="2"/>
</dbReference>
<dbReference type="InterPro" id="IPR017932">
    <property type="entry name" value="GATase_2_dom"/>
</dbReference>
<keyword evidence="7 12" id="KW-0808">Transferase</keyword>
<dbReference type="InterPro" id="IPR029055">
    <property type="entry name" value="Ntn_hydrolases_N"/>
</dbReference>
<dbReference type="GO" id="GO:0097367">
    <property type="term" value="F:carbohydrate derivative binding"/>
    <property type="evidence" value="ECO:0007669"/>
    <property type="project" value="InterPro"/>
</dbReference>
<comment type="catalytic activity">
    <reaction evidence="1">
        <text>D-fructose 6-phosphate + L-glutamine = D-glucosamine 6-phosphate + L-glutamate</text>
        <dbReference type="Rhea" id="RHEA:13237"/>
        <dbReference type="ChEBI" id="CHEBI:29985"/>
        <dbReference type="ChEBI" id="CHEBI:58359"/>
        <dbReference type="ChEBI" id="CHEBI:58725"/>
        <dbReference type="ChEBI" id="CHEBI:61527"/>
        <dbReference type="EC" id="2.6.1.16"/>
    </reaction>
</comment>
<dbReference type="KEGG" id="abra:BN85300300"/>
<dbReference type="NCBIfam" id="NF001484">
    <property type="entry name" value="PRK00331.1"/>
    <property type="match status" value="1"/>
</dbReference>
<comment type="subcellular location">
    <subcellularLocation>
        <location evidence="2">Cytoplasm</location>
    </subcellularLocation>
</comment>
<evidence type="ECO:0000256" key="2">
    <source>
        <dbReference type="ARBA" id="ARBA00004496"/>
    </source>
</evidence>
<evidence type="ECO:0000256" key="1">
    <source>
        <dbReference type="ARBA" id="ARBA00001031"/>
    </source>
</evidence>
<evidence type="ECO:0000313" key="12">
    <source>
        <dbReference type="EMBL" id="CCV65051.1"/>
    </source>
</evidence>
<accession>U4KM47</accession>
<dbReference type="GO" id="GO:0005829">
    <property type="term" value="C:cytosol"/>
    <property type="evidence" value="ECO:0007669"/>
    <property type="project" value="TreeGrafter"/>
</dbReference>
<evidence type="ECO:0000256" key="3">
    <source>
        <dbReference type="ARBA" id="ARBA00012916"/>
    </source>
</evidence>
<keyword evidence="12" id="KW-0413">Isomerase</keyword>
<dbReference type="PANTHER" id="PTHR10937">
    <property type="entry name" value="GLUCOSAMINE--FRUCTOSE-6-PHOSPHATE AMINOTRANSFERASE, ISOMERIZING"/>
    <property type="match status" value="1"/>
</dbReference>
<dbReference type="InterPro" id="IPR035490">
    <property type="entry name" value="GlmS/FrlB_SIS"/>
</dbReference>
<dbReference type="STRING" id="61635.BN85300300"/>
<evidence type="ECO:0000259" key="11">
    <source>
        <dbReference type="PROSITE" id="PS51464"/>
    </source>
</evidence>
<feature type="domain" description="SIS" evidence="11">
    <location>
        <begin position="445"/>
        <end position="582"/>
    </location>
</feature>
<dbReference type="SUPFAM" id="SSF56235">
    <property type="entry name" value="N-terminal nucleophile aminohydrolases (Ntn hydrolases)"/>
    <property type="match status" value="1"/>
</dbReference>
<protein>
    <recommendedName>
        <fullName evidence="4">Glutamine--fructose-6-phosphate aminotransferase [isomerizing]</fullName>
        <ecNumber evidence="3">2.6.1.16</ecNumber>
    </recommendedName>
</protein>
<dbReference type="CDD" id="cd00714">
    <property type="entry name" value="GFAT"/>
    <property type="match status" value="1"/>
</dbReference>
<keyword evidence="9" id="KW-0315">Glutamine amidotransferase</keyword>
<dbReference type="FunFam" id="3.60.20.10:FF:000006">
    <property type="entry name" value="Glutamine--fructose-6-phosphate aminotransferase [isomerizing]"/>
    <property type="match status" value="1"/>
</dbReference>
<keyword evidence="5" id="KW-0963">Cytoplasm</keyword>
<dbReference type="InterPro" id="IPR047084">
    <property type="entry name" value="GFAT_N"/>
</dbReference>
<dbReference type="InterPro" id="IPR046348">
    <property type="entry name" value="SIS_dom_sf"/>
</dbReference>
<feature type="domain" description="Glutamine amidotransferase type-2" evidence="10">
    <location>
        <begin position="2"/>
        <end position="218"/>
    </location>
</feature>
<dbReference type="Gene3D" id="3.40.50.10490">
    <property type="entry name" value="Glucose-6-phosphate isomerase like protein, domain 1"/>
    <property type="match status" value="2"/>
</dbReference>
<gene>
    <name evidence="12" type="primary">glmS</name>
    <name evidence="12" type="ORF">BN85300300</name>
</gene>
<dbReference type="HOGENOM" id="CLU_012520_7_1_14"/>
<dbReference type="PROSITE" id="PS51464">
    <property type="entry name" value="SIS"/>
    <property type="match status" value="2"/>
</dbReference>
<dbReference type="GO" id="GO:0006002">
    <property type="term" value="P:fructose 6-phosphate metabolic process"/>
    <property type="evidence" value="ECO:0007669"/>
    <property type="project" value="TreeGrafter"/>
</dbReference>
<dbReference type="SUPFAM" id="SSF53697">
    <property type="entry name" value="SIS domain"/>
    <property type="match status" value="1"/>
</dbReference>
<reference evidence="12 13" key="1">
    <citation type="journal article" date="2013" name="J. Mol. Microbiol. Biotechnol.">
        <title>Analysis of the Complete Genomes of Acholeplasma brassicae , A. palmae and A. laidlawii and Their Comparison to the Obligate Parasites from ' Candidatus Phytoplasma'.</title>
        <authorList>
            <person name="Kube M."/>
            <person name="Siewert C."/>
            <person name="Migdoll A.M."/>
            <person name="Duduk B."/>
            <person name="Holz S."/>
            <person name="Rabus R."/>
            <person name="Seemuller E."/>
            <person name="Mitrovic J."/>
            <person name="Muller I."/>
            <person name="Buttner C."/>
            <person name="Reinhardt R."/>
        </authorList>
    </citation>
    <scope>NUCLEOTIDE SEQUENCE [LARGE SCALE GENOMIC DNA]</scope>
    <source>
        <strain evidence="13">0502</strain>
    </source>
</reference>
<dbReference type="PROSITE" id="PS51278">
    <property type="entry name" value="GATASE_TYPE_2"/>
    <property type="match status" value="1"/>
</dbReference>
<evidence type="ECO:0000313" key="13">
    <source>
        <dbReference type="Proteomes" id="UP000032737"/>
    </source>
</evidence>
<dbReference type="InterPro" id="IPR005855">
    <property type="entry name" value="GFAT"/>
</dbReference>
<organism evidence="12 13">
    <name type="scientific">Acholeplasma brassicae</name>
    <dbReference type="NCBI Taxonomy" id="61635"/>
    <lineage>
        <taxon>Bacteria</taxon>
        <taxon>Bacillati</taxon>
        <taxon>Mycoplasmatota</taxon>
        <taxon>Mollicutes</taxon>
        <taxon>Acholeplasmatales</taxon>
        <taxon>Acholeplasmataceae</taxon>
        <taxon>Acholeplasma</taxon>
    </lineage>
</organism>
<evidence type="ECO:0000256" key="4">
    <source>
        <dbReference type="ARBA" id="ARBA00016090"/>
    </source>
</evidence>
<keyword evidence="6 12" id="KW-0032">Aminotransferase</keyword>
<dbReference type="FunFam" id="3.40.50.10490:FF:000001">
    <property type="entry name" value="Glutamine--fructose-6-phosphate aminotransferase [isomerizing]"/>
    <property type="match status" value="1"/>
</dbReference>
<evidence type="ECO:0000256" key="6">
    <source>
        <dbReference type="ARBA" id="ARBA00022576"/>
    </source>
</evidence>
<dbReference type="InterPro" id="IPR001347">
    <property type="entry name" value="SIS_dom"/>
</dbReference>